<dbReference type="PANTHER" id="PTHR34406:SF1">
    <property type="entry name" value="PROTEIN YCEI"/>
    <property type="match status" value="1"/>
</dbReference>
<feature type="domain" description="Lipid/polyisoprenoid-binding YceI-like" evidence="2">
    <location>
        <begin position="38"/>
        <end position="202"/>
    </location>
</feature>
<feature type="chain" id="PRO_5016271989" evidence="1">
    <location>
        <begin position="24"/>
        <end position="205"/>
    </location>
</feature>
<keyword evidence="4" id="KW-1185">Reference proteome</keyword>
<dbReference type="AlphaFoldDB" id="A0A318R042"/>
<dbReference type="InterPro" id="IPR036761">
    <property type="entry name" value="TTHA0802/YceI-like_sf"/>
</dbReference>
<evidence type="ECO:0000256" key="1">
    <source>
        <dbReference type="SAM" id="SignalP"/>
    </source>
</evidence>
<dbReference type="SMART" id="SM00867">
    <property type="entry name" value="YceI"/>
    <property type="match status" value="1"/>
</dbReference>
<protein>
    <submittedName>
        <fullName evidence="3">Polyisoprenoid-binding protein</fullName>
    </submittedName>
</protein>
<dbReference type="InterPro" id="IPR007372">
    <property type="entry name" value="Lipid/polyisoprenoid-bd_YceI"/>
</dbReference>
<evidence type="ECO:0000313" key="3">
    <source>
        <dbReference type="EMBL" id="PYD78783.1"/>
    </source>
</evidence>
<proteinExistence type="predicted"/>
<gene>
    <name evidence="3" type="ORF">CFR77_09610</name>
</gene>
<comment type="caution">
    <text evidence="3">The sequence shown here is derived from an EMBL/GenBank/DDBJ whole genome shotgun (WGS) entry which is preliminary data.</text>
</comment>
<dbReference type="Proteomes" id="UP000247814">
    <property type="component" value="Unassembled WGS sequence"/>
</dbReference>
<dbReference type="RefSeq" id="WP_110569336.1">
    <property type="nucleotide sequence ID" value="NZ_CP137147.1"/>
</dbReference>
<dbReference type="EMBL" id="NKUA01000011">
    <property type="protein sequence ID" value="PYD78783.1"/>
    <property type="molecule type" value="Genomic_DNA"/>
</dbReference>
<dbReference type="PANTHER" id="PTHR34406">
    <property type="entry name" value="PROTEIN YCEI"/>
    <property type="match status" value="1"/>
</dbReference>
<dbReference type="OrthoDB" id="9811006at2"/>
<dbReference type="SUPFAM" id="SSF101874">
    <property type="entry name" value="YceI-like"/>
    <property type="match status" value="1"/>
</dbReference>
<name>A0A318R042_9PROT</name>
<dbReference type="Gene3D" id="2.40.128.110">
    <property type="entry name" value="Lipid/polyisoprenoid-binding, YceI-like"/>
    <property type="match status" value="1"/>
</dbReference>
<organism evidence="3 4">
    <name type="scientific">Komagataeibacter sucrofermentans</name>
    <dbReference type="NCBI Taxonomy" id="1053551"/>
    <lineage>
        <taxon>Bacteria</taxon>
        <taxon>Pseudomonadati</taxon>
        <taxon>Pseudomonadota</taxon>
        <taxon>Alphaproteobacteria</taxon>
        <taxon>Acetobacterales</taxon>
        <taxon>Acetobacteraceae</taxon>
        <taxon>Komagataeibacter</taxon>
    </lineage>
</organism>
<reference evidence="3 4" key="1">
    <citation type="submission" date="2017-07" db="EMBL/GenBank/DDBJ databases">
        <title>A draft genome sequence of Komagataeibacter sucrofermentans LMG 18788.</title>
        <authorList>
            <person name="Skraban J."/>
            <person name="Cleenwerck I."/>
            <person name="Vandamme P."/>
            <person name="Trcek J."/>
        </authorList>
    </citation>
    <scope>NUCLEOTIDE SEQUENCE [LARGE SCALE GENOMIC DNA]</scope>
    <source>
        <strain evidence="3 4">LMG 18788</strain>
    </source>
</reference>
<evidence type="ECO:0000259" key="2">
    <source>
        <dbReference type="SMART" id="SM00867"/>
    </source>
</evidence>
<evidence type="ECO:0000313" key="4">
    <source>
        <dbReference type="Proteomes" id="UP000247814"/>
    </source>
</evidence>
<sequence>MTLKFTTCMLAALAITLPLAPLAAATPATPATDVRPGQYRVEPGHTQITFSLLHMGFTPYSGLFSGISGTLRLDPGQPAASRLNVTVPVNSIITTSPVLTTELKGQDWFDTARYPNATFVSSRVVPVGAEHASVTGDLTLHGVTRPVVLQVQYVGAGLNPLDKAYTVGFQATTTIRRSAFGMKTYLPMVGDEVALSIAGAFEKQD</sequence>
<feature type="signal peptide" evidence="1">
    <location>
        <begin position="1"/>
        <end position="23"/>
    </location>
</feature>
<accession>A0A318R042</accession>
<dbReference type="Pfam" id="PF04264">
    <property type="entry name" value="YceI"/>
    <property type="match status" value="1"/>
</dbReference>
<keyword evidence="1" id="KW-0732">Signal</keyword>